<gene>
    <name evidence="1" type="ORF">HLB23_23575</name>
</gene>
<name>A0A849C2D1_9NOCA</name>
<proteinExistence type="predicted"/>
<keyword evidence="2" id="KW-1185">Reference proteome</keyword>
<dbReference type="RefSeq" id="WP_157552866.1">
    <property type="nucleotide sequence ID" value="NZ_JABELX010000008.1"/>
</dbReference>
<evidence type="ECO:0000313" key="1">
    <source>
        <dbReference type="EMBL" id="NNH72804.1"/>
    </source>
</evidence>
<protein>
    <submittedName>
        <fullName evidence="1">Uncharacterized protein</fullName>
    </submittedName>
</protein>
<evidence type="ECO:0000313" key="2">
    <source>
        <dbReference type="Proteomes" id="UP000586827"/>
    </source>
</evidence>
<organism evidence="1 2">
    <name type="scientific">Nocardia uniformis</name>
    <dbReference type="NCBI Taxonomy" id="53432"/>
    <lineage>
        <taxon>Bacteria</taxon>
        <taxon>Bacillati</taxon>
        <taxon>Actinomycetota</taxon>
        <taxon>Actinomycetes</taxon>
        <taxon>Mycobacteriales</taxon>
        <taxon>Nocardiaceae</taxon>
        <taxon>Nocardia</taxon>
    </lineage>
</organism>
<dbReference type="AlphaFoldDB" id="A0A849C2D1"/>
<accession>A0A849C2D1</accession>
<reference evidence="1 2" key="1">
    <citation type="submission" date="2020-05" db="EMBL/GenBank/DDBJ databases">
        <title>MicrobeNet Type strains.</title>
        <authorList>
            <person name="Nicholson A.C."/>
        </authorList>
    </citation>
    <scope>NUCLEOTIDE SEQUENCE [LARGE SCALE GENOMIC DNA]</scope>
    <source>
        <strain evidence="1 2">JCM 3224</strain>
    </source>
</reference>
<dbReference type="EMBL" id="JABELX010000008">
    <property type="protein sequence ID" value="NNH72804.1"/>
    <property type="molecule type" value="Genomic_DNA"/>
</dbReference>
<sequence>MTPQGQIDWASFAVNVNISAPVVGHYNDPGLMRWTGTATYTVSSDDKSPADDAPLGLSVVHTDERGDREKQWTVLTMHGLLVDPYIVESRIDDLLDGMSQDYSHFAPLFGGDNHFHPDLAEIIEGMHSAAVLIDRVYMAETWRGRGGVGRLLISRILRIFAESAGVVATHPFPIELFKEWDDRTGLAEHPRFAEELAKVERTWESLGFQRYTQHCWVMDPAMRIHVDSVARLEKTLFADT</sequence>
<dbReference type="Proteomes" id="UP000586827">
    <property type="component" value="Unassembled WGS sequence"/>
</dbReference>
<comment type="caution">
    <text evidence="1">The sequence shown here is derived from an EMBL/GenBank/DDBJ whole genome shotgun (WGS) entry which is preliminary data.</text>
</comment>